<keyword evidence="4" id="KW-0472">Membrane</keyword>
<organism evidence="5 6">
    <name type="scientific">Cyphomyrmex costatus</name>
    <dbReference type="NCBI Taxonomy" id="456900"/>
    <lineage>
        <taxon>Eukaryota</taxon>
        <taxon>Metazoa</taxon>
        <taxon>Ecdysozoa</taxon>
        <taxon>Arthropoda</taxon>
        <taxon>Hexapoda</taxon>
        <taxon>Insecta</taxon>
        <taxon>Pterygota</taxon>
        <taxon>Neoptera</taxon>
        <taxon>Endopterygota</taxon>
        <taxon>Hymenoptera</taxon>
        <taxon>Apocrita</taxon>
        <taxon>Aculeata</taxon>
        <taxon>Formicoidea</taxon>
        <taxon>Formicidae</taxon>
        <taxon>Myrmicinae</taxon>
        <taxon>Cyphomyrmex</taxon>
    </lineage>
</organism>
<keyword evidence="2" id="KW-0328">Glycosyltransferase</keyword>
<gene>
    <name evidence="5" type="ORF">ALC62_10919</name>
</gene>
<dbReference type="InterPro" id="IPR050271">
    <property type="entry name" value="UDP-glycosyltransferase"/>
</dbReference>
<feature type="transmembrane region" description="Helical" evidence="4">
    <location>
        <begin position="967"/>
        <end position="994"/>
    </location>
</feature>
<accession>A0A151IDA3</accession>
<dbReference type="CDD" id="cd03784">
    <property type="entry name" value="GT1_Gtf-like"/>
    <property type="match status" value="2"/>
</dbReference>
<dbReference type="Pfam" id="PF00201">
    <property type="entry name" value="UDPGT"/>
    <property type="match status" value="2"/>
</dbReference>
<evidence type="ECO:0000256" key="4">
    <source>
        <dbReference type="SAM" id="Phobius"/>
    </source>
</evidence>
<dbReference type="FunFam" id="3.40.50.2000:FF:000021">
    <property type="entry name" value="UDP-glucuronosyltransferase"/>
    <property type="match status" value="1"/>
</dbReference>
<keyword evidence="6" id="KW-1185">Reference proteome</keyword>
<dbReference type="Gene3D" id="3.40.50.2000">
    <property type="entry name" value="Glycogen Phosphorylase B"/>
    <property type="match status" value="2"/>
</dbReference>
<sequence length="1011" mass="115751">MSSCFILLSYIVCFILIGLATTSKPLSILLIESLPSPSHHIWATHLVNGLLRKGHHVHVVSIHETKVEDKLAQNLTYRVFDGLMEEFDESGSFNPIEWEQYSVPYSIYYLYQLCNMGCNMIINTKAAKELLEMIKTVEFDIIVQDITCDECLYGLWEVAKGKPPVVGFIPYGSIPWLKDFIGGPNYPTVRSYASSAISEPIGLWLKTWNTLYFIIDDLMRHYYYLPIAQQFAEKYVGHPIRQLHEIEKNRINIVLINSHSAFQPAIPLPPNTLEIGGLHAQTVQPVTGDVVTIYPKFVREFLDGAKDGAIVISLGTNVKWKSVGLDKFETVFLALSKLKQRVLWKLDIEVPFEIPNNFMIVKWMSQCEVLSHKNVKAIWTHGGLLSVQEAIWKGIPMIALPFFIDQKSNARTLVAKGVGIYLDIRTLSVQTILHAIEEILYNESYTKNMKRLSSEFRDRPIPPLDLAVWSIEYTVRHPNGTLVTPLRRQTSKPLSVLLIEPIPSISHHVWTINLIKGLLRKGHRVHVVSVDETKIKDKLAQNLTYTVFDDVMKTYEESEDYNPSEWEQYSVFYTGYFTYQWGIHACDTLIKTKAAKELLEMIKSVEFDVIVQDISLTPCFYVLWEIAKSKPPIVGYIPFGSAPWLKDFFGGPNYPTVRPYAHAAIAKPVDLWQRTWNALYYIIDDLIRHYYFLPIIQQLAEKYIGHAIRPLHEIEKDSINMVLLNSHPAFESGIPLPPNTLEIGGLNAQDIKPIDGEIVVTYPENVREFLDGAESGAILISLGTNVKWKSIGLDKIKTVILALSKLKQRILWKFDIEMPFEIPHNIMVVKWLLQKEVLGHKNVRAVWTHGGLLSTQEAIWKGVPMIIMPFFMDQKSNTQILIAKGVGIYLDIKILSTQTILHAIKEILHNESYTKNMKQLSSKFRDRPISPLDLAVWSIEYTVRHPNGTLVTPLKFQSRIEQNLIDVYAILFFNILIILLSIFFAIKIFINFCFNHIYITPKNKLHEKKQA</sequence>
<dbReference type="EMBL" id="KQ977978">
    <property type="protein sequence ID" value="KYM98395.1"/>
    <property type="molecule type" value="Genomic_DNA"/>
</dbReference>
<protein>
    <submittedName>
        <fullName evidence="5">UDP-glucuronosyltransferase 2B1</fullName>
    </submittedName>
</protein>
<evidence type="ECO:0000256" key="2">
    <source>
        <dbReference type="ARBA" id="ARBA00022676"/>
    </source>
</evidence>
<evidence type="ECO:0000256" key="1">
    <source>
        <dbReference type="ARBA" id="ARBA00009995"/>
    </source>
</evidence>
<keyword evidence="4" id="KW-0812">Transmembrane</keyword>
<dbReference type="STRING" id="456900.A0A151IDA3"/>
<name>A0A151IDA3_9HYME</name>
<evidence type="ECO:0000313" key="6">
    <source>
        <dbReference type="Proteomes" id="UP000078542"/>
    </source>
</evidence>
<dbReference type="AlphaFoldDB" id="A0A151IDA3"/>
<dbReference type="Proteomes" id="UP000078542">
    <property type="component" value="Unassembled WGS sequence"/>
</dbReference>
<evidence type="ECO:0000313" key="5">
    <source>
        <dbReference type="EMBL" id="KYM98395.1"/>
    </source>
</evidence>
<keyword evidence="4" id="KW-1133">Transmembrane helix</keyword>
<keyword evidence="3 5" id="KW-0808">Transferase</keyword>
<dbReference type="PANTHER" id="PTHR48043">
    <property type="entry name" value="EG:EG0003.4 PROTEIN-RELATED"/>
    <property type="match status" value="1"/>
</dbReference>
<evidence type="ECO:0000256" key="3">
    <source>
        <dbReference type="ARBA" id="ARBA00022679"/>
    </source>
</evidence>
<dbReference type="FunFam" id="3.40.50.2000:FF:000050">
    <property type="entry name" value="UDP-glucuronosyltransferase"/>
    <property type="match status" value="1"/>
</dbReference>
<dbReference type="PANTHER" id="PTHR48043:SF159">
    <property type="entry name" value="EG:EG0003.4 PROTEIN-RELATED"/>
    <property type="match status" value="1"/>
</dbReference>
<dbReference type="GO" id="GO:0008194">
    <property type="term" value="F:UDP-glycosyltransferase activity"/>
    <property type="evidence" value="ECO:0007669"/>
    <property type="project" value="InterPro"/>
</dbReference>
<dbReference type="SUPFAM" id="SSF53756">
    <property type="entry name" value="UDP-Glycosyltransferase/glycogen phosphorylase"/>
    <property type="match status" value="2"/>
</dbReference>
<comment type="similarity">
    <text evidence="1">Belongs to the UDP-glycosyltransferase family.</text>
</comment>
<reference evidence="5 6" key="1">
    <citation type="submission" date="2016-03" db="EMBL/GenBank/DDBJ databases">
        <title>Cyphomyrmex costatus WGS genome.</title>
        <authorList>
            <person name="Nygaard S."/>
            <person name="Hu H."/>
            <person name="Boomsma J."/>
            <person name="Zhang G."/>
        </authorList>
    </citation>
    <scope>NUCLEOTIDE SEQUENCE [LARGE SCALE GENOMIC DNA]</scope>
    <source>
        <strain evidence="5">MS0001</strain>
        <tissue evidence="5">Whole body</tissue>
    </source>
</reference>
<proteinExistence type="inferred from homology"/>
<dbReference type="InterPro" id="IPR002213">
    <property type="entry name" value="UDP_glucos_trans"/>
</dbReference>